<evidence type="ECO:0000256" key="1">
    <source>
        <dbReference type="SAM" id="MobiDB-lite"/>
    </source>
</evidence>
<dbReference type="EMBL" id="CAJVPZ010050571">
    <property type="protein sequence ID" value="CAG8777761.1"/>
    <property type="molecule type" value="Genomic_DNA"/>
</dbReference>
<accession>A0A9N9JEL3</accession>
<organism evidence="2 3">
    <name type="scientific">Racocetra fulgida</name>
    <dbReference type="NCBI Taxonomy" id="60492"/>
    <lineage>
        <taxon>Eukaryota</taxon>
        <taxon>Fungi</taxon>
        <taxon>Fungi incertae sedis</taxon>
        <taxon>Mucoromycota</taxon>
        <taxon>Glomeromycotina</taxon>
        <taxon>Glomeromycetes</taxon>
        <taxon>Diversisporales</taxon>
        <taxon>Gigasporaceae</taxon>
        <taxon>Racocetra</taxon>
    </lineage>
</organism>
<dbReference type="AlphaFoldDB" id="A0A9N9JEL3"/>
<sequence length="205" mass="22743">MKEIPQIAIAFGDYSTCNLSDPECTSISSLLESQASSQYTDAALQQQLNAVRGLLSQVDVSYVRFKNPSETSSQPSFEYAFTPQPSIPQKRSFTQVMEITPQDTRENTSMHAEFHQNAYQVSSLGPQLQSDRFQGSIPETLVNNGLSQQTAYFQDSYKKPCTISPAVFVEMPGLTKDHQYSNVPQSGNTYPISQNSSNLRPPSPK</sequence>
<feature type="region of interest" description="Disordered" evidence="1">
    <location>
        <begin position="177"/>
        <end position="205"/>
    </location>
</feature>
<keyword evidence="3" id="KW-1185">Reference proteome</keyword>
<proteinExistence type="predicted"/>
<evidence type="ECO:0000313" key="2">
    <source>
        <dbReference type="EMBL" id="CAG8777761.1"/>
    </source>
</evidence>
<dbReference type="OrthoDB" id="10311025at2759"/>
<dbReference type="Proteomes" id="UP000789396">
    <property type="component" value="Unassembled WGS sequence"/>
</dbReference>
<evidence type="ECO:0000313" key="3">
    <source>
        <dbReference type="Proteomes" id="UP000789396"/>
    </source>
</evidence>
<feature type="non-terminal residue" evidence="2">
    <location>
        <position position="205"/>
    </location>
</feature>
<reference evidence="2" key="1">
    <citation type="submission" date="2021-06" db="EMBL/GenBank/DDBJ databases">
        <authorList>
            <person name="Kallberg Y."/>
            <person name="Tangrot J."/>
            <person name="Rosling A."/>
        </authorList>
    </citation>
    <scope>NUCLEOTIDE SEQUENCE</scope>
    <source>
        <strain evidence="2">IN212</strain>
    </source>
</reference>
<comment type="caution">
    <text evidence="2">The sequence shown here is derived from an EMBL/GenBank/DDBJ whole genome shotgun (WGS) entry which is preliminary data.</text>
</comment>
<name>A0A9N9JEL3_9GLOM</name>
<protein>
    <submittedName>
        <fullName evidence="2">7467_t:CDS:1</fullName>
    </submittedName>
</protein>
<feature type="compositionally biased region" description="Polar residues" evidence="1">
    <location>
        <begin position="180"/>
        <end position="205"/>
    </location>
</feature>
<gene>
    <name evidence="2" type="ORF">RFULGI_LOCUS15550</name>
</gene>